<feature type="transmembrane region" description="Helical" evidence="7">
    <location>
        <begin position="182"/>
        <end position="203"/>
    </location>
</feature>
<evidence type="ECO:0000256" key="6">
    <source>
        <dbReference type="ARBA" id="ARBA00023136"/>
    </source>
</evidence>
<gene>
    <name evidence="9" type="ORF">SAMN04488050_11567</name>
</gene>
<keyword evidence="2" id="KW-1003">Cell membrane</keyword>
<dbReference type="Proteomes" id="UP000199392">
    <property type="component" value="Unassembled WGS sequence"/>
</dbReference>
<evidence type="ECO:0000256" key="1">
    <source>
        <dbReference type="ARBA" id="ARBA00004429"/>
    </source>
</evidence>
<dbReference type="InterPro" id="IPR010656">
    <property type="entry name" value="DctM"/>
</dbReference>
<keyword evidence="10" id="KW-1185">Reference proteome</keyword>
<dbReference type="NCBIfam" id="TIGR00786">
    <property type="entry name" value="dctM"/>
    <property type="match status" value="1"/>
</dbReference>
<comment type="function">
    <text evidence="7">Part of the tripartite ATP-independent periplasmic (TRAP) transport system.</text>
</comment>
<evidence type="ECO:0000256" key="2">
    <source>
        <dbReference type="ARBA" id="ARBA00022475"/>
    </source>
</evidence>
<keyword evidence="5 7" id="KW-1133">Transmembrane helix</keyword>
<comment type="similarity">
    <text evidence="7">Belongs to the TRAP transporter large permease family.</text>
</comment>
<keyword evidence="7" id="KW-0813">Transport</keyword>
<dbReference type="PIRSF" id="PIRSF006066">
    <property type="entry name" value="HI0050"/>
    <property type="match status" value="1"/>
</dbReference>
<evidence type="ECO:0000256" key="5">
    <source>
        <dbReference type="ARBA" id="ARBA00022989"/>
    </source>
</evidence>
<evidence type="ECO:0000313" key="9">
    <source>
        <dbReference type="EMBL" id="SFT21430.1"/>
    </source>
</evidence>
<comment type="caution">
    <text evidence="7">Lacks conserved residue(s) required for the propagation of feature annotation.</text>
</comment>
<feature type="transmembrane region" description="Helical" evidence="7">
    <location>
        <begin position="251"/>
        <end position="274"/>
    </location>
</feature>
<feature type="transmembrane region" description="Helical" evidence="7">
    <location>
        <begin position="320"/>
        <end position="340"/>
    </location>
</feature>
<dbReference type="AlphaFoldDB" id="A0A1I6W652"/>
<dbReference type="Pfam" id="PF06808">
    <property type="entry name" value="DctM"/>
    <property type="match status" value="1"/>
</dbReference>
<feature type="transmembrane region" description="Helical" evidence="7">
    <location>
        <begin position="409"/>
        <end position="430"/>
    </location>
</feature>
<dbReference type="GO" id="GO:0005886">
    <property type="term" value="C:plasma membrane"/>
    <property type="evidence" value="ECO:0007669"/>
    <property type="project" value="UniProtKB-SubCell"/>
</dbReference>
<evidence type="ECO:0000256" key="4">
    <source>
        <dbReference type="ARBA" id="ARBA00022692"/>
    </source>
</evidence>
<evidence type="ECO:0000313" key="10">
    <source>
        <dbReference type="Proteomes" id="UP000199392"/>
    </source>
</evidence>
<dbReference type="PANTHER" id="PTHR33362:SF5">
    <property type="entry name" value="C4-DICARBOXYLATE TRAP TRANSPORTER LARGE PERMEASE PROTEIN DCTM"/>
    <property type="match status" value="1"/>
</dbReference>
<keyword evidence="3 7" id="KW-0997">Cell inner membrane</keyword>
<accession>A0A1I6W652</accession>
<dbReference type="InterPro" id="IPR004681">
    <property type="entry name" value="TRAP_DctM"/>
</dbReference>
<feature type="transmembrane region" description="Helical" evidence="7">
    <location>
        <begin position="286"/>
        <end position="308"/>
    </location>
</feature>
<dbReference type="RefSeq" id="WP_092430683.1">
    <property type="nucleotide sequence ID" value="NZ_FNCL01000021.1"/>
</dbReference>
<feature type="domain" description="TRAP C4-dicarboxylate transport system permease DctM subunit" evidence="8">
    <location>
        <begin position="13"/>
        <end position="426"/>
    </location>
</feature>
<keyword evidence="6 7" id="KW-0472">Membrane</keyword>
<evidence type="ECO:0000256" key="7">
    <source>
        <dbReference type="RuleBase" id="RU369079"/>
    </source>
</evidence>
<dbReference type="EMBL" id="FOZW01000015">
    <property type="protein sequence ID" value="SFT21430.1"/>
    <property type="molecule type" value="Genomic_DNA"/>
</dbReference>
<feature type="transmembrane region" description="Helical" evidence="7">
    <location>
        <begin position="143"/>
        <end position="170"/>
    </location>
</feature>
<feature type="transmembrane region" description="Helical" evidence="7">
    <location>
        <begin position="368"/>
        <end position="389"/>
    </location>
</feature>
<proteinExistence type="inferred from homology"/>
<name>A0A1I6W652_9RHOB</name>
<dbReference type="PANTHER" id="PTHR33362">
    <property type="entry name" value="SIALIC ACID TRAP TRANSPORTER PERMEASE PROTEIN SIAT-RELATED"/>
    <property type="match status" value="1"/>
</dbReference>
<feature type="transmembrane region" description="Helical" evidence="7">
    <location>
        <begin position="59"/>
        <end position="78"/>
    </location>
</feature>
<feature type="transmembrane region" description="Helical" evidence="7">
    <location>
        <begin position="345"/>
        <end position="362"/>
    </location>
</feature>
<evidence type="ECO:0000259" key="8">
    <source>
        <dbReference type="Pfam" id="PF06808"/>
    </source>
</evidence>
<comment type="subcellular location">
    <subcellularLocation>
        <location evidence="1 7">Cell inner membrane</location>
        <topology evidence="1 7">Multi-pass membrane protein</topology>
    </subcellularLocation>
</comment>
<dbReference type="OrthoDB" id="9790209at2"/>
<protein>
    <recommendedName>
        <fullName evidence="7">TRAP transporter large permease protein</fullName>
    </recommendedName>
</protein>
<evidence type="ECO:0000256" key="3">
    <source>
        <dbReference type="ARBA" id="ARBA00022519"/>
    </source>
</evidence>
<dbReference type="GO" id="GO:0022857">
    <property type="term" value="F:transmembrane transporter activity"/>
    <property type="evidence" value="ECO:0007669"/>
    <property type="project" value="UniProtKB-UniRule"/>
</dbReference>
<dbReference type="STRING" id="311180.SAMN04488050_11567"/>
<keyword evidence="4 7" id="KW-0812">Transmembrane</keyword>
<organism evidence="9 10">
    <name type="scientific">Alloyangia pacifica</name>
    <dbReference type="NCBI Taxonomy" id="311180"/>
    <lineage>
        <taxon>Bacteria</taxon>
        <taxon>Pseudomonadati</taxon>
        <taxon>Pseudomonadota</taxon>
        <taxon>Alphaproteobacteria</taxon>
        <taxon>Rhodobacterales</taxon>
        <taxon>Roseobacteraceae</taxon>
        <taxon>Alloyangia</taxon>
    </lineage>
</organism>
<feature type="transmembrane region" description="Helical" evidence="7">
    <location>
        <begin position="224"/>
        <end position="245"/>
    </location>
</feature>
<reference evidence="10" key="1">
    <citation type="submission" date="2016-10" db="EMBL/GenBank/DDBJ databases">
        <authorList>
            <person name="Varghese N."/>
            <person name="Submissions S."/>
        </authorList>
    </citation>
    <scope>NUCLEOTIDE SEQUENCE [LARGE SCALE GENOMIC DNA]</scope>
    <source>
        <strain evidence="10">DSM 26894</strain>
    </source>
</reference>
<sequence length="434" mass="45807">MSITFSATVILLLLVLFLGSGAWIFSGLMLVGASAMYFVLDFSAARIGTIATKVISSSAISWELAAIPIFMWMGDIIFRTDISQRLFRGLAPMVARIPGGLLHTNVFGCTVFAAISGSSTATTATVGKITIPELQARGYDLRLAAGSLAGAGSFGLLIPPSIAMIVYGVLAEVSIAKLFAGGLLPGLMMAGLYAGYIALVSLLHPERAPRYEGKVDARAIARGFVELLPIMLLMFVVLGSIYSGIATPSEAAAVGVFGAIVITIVTGQFTLKLMRDSLAATIRVSAMILMLIAASSFLSAAIAFLQLPNQITQAISSLDLSPYGVLLILAGLYIVLGMFLDGTSMTVMTVPIAVPLIVQAGFDPLWFGIYLVIMIEMSALTPPVGLNLFVLQGLTQRSLGETVRATMPFFLLLCLGTVILAVFPQIVLWLPSLL</sequence>
<comment type="subunit">
    <text evidence="7">The complex comprises the extracytoplasmic solute receptor protein and the two transmembrane proteins.</text>
</comment>